<evidence type="ECO:0000313" key="3">
    <source>
        <dbReference type="Proteomes" id="UP000001745"/>
    </source>
</evidence>
<dbReference type="Proteomes" id="UP000001745">
    <property type="component" value="Unassembled WGS sequence"/>
</dbReference>
<dbReference type="PhylomeDB" id="B8MQG2"/>
<dbReference type="PANTHER" id="PTHR43784">
    <property type="entry name" value="GDSL-LIKE LIPASE/ACYLHYDROLASE, PUTATIVE (AFU_ORTHOLOGUE AFUA_2G00820)-RELATED"/>
    <property type="match status" value="1"/>
</dbReference>
<dbReference type="eggNOG" id="ENOG502QVFK">
    <property type="taxonomic scope" value="Eukaryota"/>
</dbReference>
<dbReference type="CDD" id="cd01830">
    <property type="entry name" value="XynE_like"/>
    <property type="match status" value="1"/>
</dbReference>
<dbReference type="OMA" id="RYAMIFE"/>
<dbReference type="Pfam" id="PF13472">
    <property type="entry name" value="Lipase_GDSL_2"/>
    <property type="match status" value="1"/>
</dbReference>
<evidence type="ECO:0000313" key="2">
    <source>
        <dbReference type="EMBL" id="EED13364.1"/>
    </source>
</evidence>
<gene>
    <name evidence="2" type="ORF">TSTA_058530</name>
</gene>
<evidence type="ECO:0000259" key="1">
    <source>
        <dbReference type="Pfam" id="PF13472"/>
    </source>
</evidence>
<dbReference type="AlphaFoldDB" id="B8MQG2"/>
<feature type="domain" description="SGNH hydrolase-type esterase" evidence="1">
    <location>
        <begin position="190"/>
        <end position="393"/>
    </location>
</feature>
<dbReference type="InterPro" id="IPR053140">
    <property type="entry name" value="GDSL_Rv0518-like"/>
</dbReference>
<dbReference type="InterPro" id="IPR013830">
    <property type="entry name" value="SGNH_hydro"/>
</dbReference>
<keyword evidence="3" id="KW-1185">Reference proteome</keyword>
<dbReference type="GO" id="GO:0016787">
    <property type="term" value="F:hydrolase activity"/>
    <property type="evidence" value="ECO:0007669"/>
    <property type="project" value="UniProtKB-KW"/>
</dbReference>
<keyword evidence="2" id="KW-0378">Hydrolase</keyword>
<dbReference type="VEuPathDB" id="FungiDB:TSTA_058530"/>
<sequence length="406" mass="43892">MEAIIKSPHQHWVHTWAAMPQQADPSELPQYPFTLRQTVRVTLGTASHIRLRLSNAFGHEPLTIAEVTIAQSAGNVSGTNEIQPGTMCHVTFCGDRGAQIPAGAQIVSDPVDIGPLPPSTALSISLFLPNEPSLEAVTTHPGSRTTSWFTAGNKISELSFSGRDVGQVDHWYYISGIEAFLPRESGAFALIGDSITDGRCSTTNGDTRWPDFLLSRLRNSSSKAPLAIVNQAAGANCVLVDGSGGPSVLARLDRDILSLSGVRYAMIFEGINDIGITLPDPDSLAILEKQLIAGYVQVATRLASAGIVVFIATLTPFGPRNGEEDNQDTTPYSHPLREETRQRVNAWIRNSCPAVFDSVIDFDAVVRDEKEYSALAKQYDSGDHLHPNEAAFQALANSFPLDIFDI</sequence>
<dbReference type="OrthoDB" id="10071171at2759"/>
<dbReference type="EMBL" id="EQ962659">
    <property type="protein sequence ID" value="EED13364.1"/>
    <property type="molecule type" value="Genomic_DNA"/>
</dbReference>
<protein>
    <submittedName>
        <fullName evidence="2">Extracellular GDSL-like lipase/acylhydrolase, putative</fullName>
    </submittedName>
</protein>
<dbReference type="Gene3D" id="3.40.50.1110">
    <property type="entry name" value="SGNH hydrolase"/>
    <property type="match status" value="1"/>
</dbReference>
<dbReference type="HOGENOM" id="CLU_029872_0_1_1"/>
<name>B8MQG2_TALSN</name>
<dbReference type="InParanoid" id="B8MQG2"/>
<organism evidence="2 3">
    <name type="scientific">Talaromyces stipitatus (strain ATCC 10500 / CBS 375.48 / QM 6759 / NRRL 1006)</name>
    <name type="common">Penicillium stipitatum</name>
    <dbReference type="NCBI Taxonomy" id="441959"/>
    <lineage>
        <taxon>Eukaryota</taxon>
        <taxon>Fungi</taxon>
        <taxon>Dikarya</taxon>
        <taxon>Ascomycota</taxon>
        <taxon>Pezizomycotina</taxon>
        <taxon>Eurotiomycetes</taxon>
        <taxon>Eurotiomycetidae</taxon>
        <taxon>Eurotiales</taxon>
        <taxon>Trichocomaceae</taxon>
        <taxon>Talaromyces</taxon>
        <taxon>Talaromyces sect. Talaromyces</taxon>
    </lineage>
</organism>
<dbReference type="SUPFAM" id="SSF52266">
    <property type="entry name" value="SGNH hydrolase"/>
    <property type="match status" value="1"/>
</dbReference>
<dbReference type="RefSeq" id="XP_002487475.1">
    <property type="nucleotide sequence ID" value="XM_002487430.1"/>
</dbReference>
<proteinExistence type="predicted"/>
<dbReference type="GeneID" id="8106455"/>
<accession>B8MQG2</accession>
<dbReference type="InterPro" id="IPR036514">
    <property type="entry name" value="SGNH_hydro_sf"/>
</dbReference>
<dbReference type="STRING" id="441959.B8MQG2"/>
<reference evidence="3" key="1">
    <citation type="journal article" date="2015" name="Genome Announc.">
        <title>Genome sequence of the AIDS-associated pathogen Penicillium marneffei (ATCC18224) and its near taxonomic relative Talaromyces stipitatus (ATCC10500).</title>
        <authorList>
            <person name="Nierman W.C."/>
            <person name="Fedorova-Abrams N.D."/>
            <person name="Andrianopoulos A."/>
        </authorList>
    </citation>
    <scope>NUCLEOTIDE SEQUENCE [LARGE SCALE GENOMIC DNA]</scope>
    <source>
        <strain evidence="3">ATCC 10500 / CBS 375.48 / QM 6759 / NRRL 1006</strain>
    </source>
</reference>
<dbReference type="PANTHER" id="PTHR43784:SF2">
    <property type="entry name" value="GDSL-LIKE LIPASE_ACYLHYDROLASE, PUTATIVE (AFU_ORTHOLOGUE AFUA_2G00820)-RELATED"/>
    <property type="match status" value="1"/>
</dbReference>